<dbReference type="EMBL" id="JBEXAE010000003">
    <property type="protein sequence ID" value="MET6990342.1"/>
    <property type="molecule type" value="Genomic_DNA"/>
</dbReference>
<sequence>MSTAIIREIQPQDNKQVASVIRQVLIDLGVPKVGTAYADKALDHMYENYNVPKASYFVVEENNKIIGCAGVAQLENYDGNVCELQKMYFTEEARGRALGAQMMNTCLIQAREFGFEKCYLETMPFMEDAQKLYKKTGFQYIDAPMGDTGHYSCPVWMLLEL</sequence>
<dbReference type="InterPro" id="IPR000182">
    <property type="entry name" value="GNAT_dom"/>
</dbReference>
<keyword evidence="1" id="KW-0808">Transferase</keyword>
<evidence type="ECO:0000256" key="1">
    <source>
        <dbReference type="ARBA" id="ARBA00022679"/>
    </source>
</evidence>
<name>A0ABV2ST56_9FLAO</name>
<dbReference type="InterPro" id="IPR050769">
    <property type="entry name" value="NAT_camello-type"/>
</dbReference>
<evidence type="ECO:0000313" key="3">
    <source>
        <dbReference type="EMBL" id="MET6990342.1"/>
    </source>
</evidence>
<dbReference type="Gene3D" id="3.40.630.30">
    <property type="match status" value="1"/>
</dbReference>
<dbReference type="PANTHER" id="PTHR13947">
    <property type="entry name" value="GNAT FAMILY N-ACETYLTRANSFERASE"/>
    <property type="match status" value="1"/>
</dbReference>
<reference evidence="3 4" key="1">
    <citation type="submission" date="2024-07" db="EMBL/GenBank/DDBJ databases">
        <title>The genome sequence of type strain Sediminicola arcticus GDMCC 1.2805.</title>
        <authorList>
            <person name="Liu Y."/>
        </authorList>
    </citation>
    <scope>NUCLEOTIDE SEQUENCE [LARGE SCALE GENOMIC DNA]</scope>
    <source>
        <strain evidence="3 4">GDMCC 1.2805</strain>
    </source>
</reference>
<dbReference type="SUPFAM" id="SSF55729">
    <property type="entry name" value="Acyl-CoA N-acyltransferases (Nat)"/>
    <property type="match status" value="1"/>
</dbReference>
<keyword evidence="4" id="KW-1185">Reference proteome</keyword>
<evidence type="ECO:0000259" key="2">
    <source>
        <dbReference type="PROSITE" id="PS51186"/>
    </source>
</evidence>
<feature type="domain" description="N-acetyltransferase" evidence="2">
    <location>
        <begin position="4"/>
        <end position="161"/>
    </location>
</feature>
<evidence type="ECO:0000313" key="4">
    <source>
        <dbReference type="Proteomes" id="UP001549799"/>
    </source>
</evidence>
<dbReference type="RefSeq" id="WP_354614745.1">
    <property type="nucleotide sequence ID" value="NZ_JBEXAE010000003.1"/>
</dbReference>
<proteinExistence type="predicted"/>
<organism evidence="3 4">
    <name type="scientific">Sediminicola arcticus</name>
    <dbReference type="NCBI Taxonomy" id="1574308"/>
    <lineage>
        <taxon>Bacteria</taxon>
        <taxon>Pseudomonadati</taxon>
        <taxon>Bacteroidota</taxon>
        <taxon>Flavobacteriia</taxon>
        <taxon>Flavobacteriales</taxon>
        <taxon>Flavobacteriaceae</taxon>
        <taxon>Sediminicola</taxon>
    </lineage>
</organism>
<dbReference type="PANTHER" id="PTHR13947:SF37">
    <property type="entry name" value="LD18367P"/>
    <property type="match status" value="1"/>
</dbReference>
<comment type="caution">
    <text evidence="3">The sequence shown here is derived from an EMBL/GenBank/DDBJ whole genome shotgun (WGS) entry which is preliminary data.</text>
</comment>
<accession>A0ABV2ST56</accession>
<dbReference type="Proteomes" id="UP001549799">
    <property type="component" value="Unassembled WGS sequence"/>
</dbReference>
<protein>
    <submittedName>
        <fullName evidence="3">GNAT family N-acetyltransferase</fullName>
    </submittedName>
</protein>
<dbReference type="CDD" id="cd04301">
    <property type="entry name" value="NAT_SF"/>
    <property type="match status" value="1"/>
</dbReference>
<gene>
    <name evidence="3" type="ORF">ABXZ36_06750</name>
</gene>
<dbReference type="PROSITE" id="PS51186">
    <property type="entry name" value="GNAT"/>
    <property type="match status" value="1"/>
</dbReference>
<dbReference type="InterPro" id="IPR016181">
    <property type="entry name" value="Acyl_CoA_acyltransferase"/>
</dbReference>
<dbReference type="Pfam" id="PF00583">
    <property type="entry name" value="Acetyltransf_1"/>
    <property type="match status" value="1"/>
</dbReference>